<dbReference type="PANTHER" id="PTHR16255:SF6">
    <property type="entry name" value="PROTEIN RETARDED ROOT GROWTH-LIKE"/>
    <property type="match status" value="1"/>
</dbReference>
<evidence type="ECO:0000259" key="2">
    <source>
        <dbReference type="Pfam" id="PF02582"/>
    </source>
</evidence>
<dbReference type="GO" id="GO:0005739">
    <property type="term" value="C:mitochondrion"/>
    <property type="evidence" value="ECO:0007669"/>
    <property type="project" value="UniProtKB-ARBA"/>
</dbReference>
<accession>A0AA41RXK3</accession>
<comment type="similarity">
    <text evidence="1">Belongs to the RMD1/sif2 family.</text>
</comment>
<organism evidence="3 4">
    <name type="scientific">Papaver nudicaule</name>
    <name type="common">Iceland poppy</name>
    <dbReference type="NCBI Taxonomy" id="74823"/>
    <lineage>
        <taxon>Eukaryota</taxon>
        <taxon>Viridiplantae</taxon>
        <taxon>Streptophyta</taxon>
        <taxon>Embryophyta</taxon>
        <taxon>Tracheophyta</taxon>
        <taxon>Spermatophyta</taxon>
        <taxon>Magnoliopsida</taxon>
        <taxon>Ranunculales</taxon>
        <taxon>Papaveraceae</taxon>
        <taxon>Papaveroideae</taxon>
        <taxon>Papaver</taxon>
    </lineage>
</organism>
<name>A0AA41RXK3_PAPNU</name>
<evidence type="ECO:0000256" key="1">
    <source>
        <dbReference type="ARBA" id="ARBA00008306"/>
    </source>
</evidence>
<reference evidence="3" key="1">
    <citation type="submission" date="2022-03" db="EMBL/GenBank/DDBJ databases">
        <title>A functionally conserved STORR gene fusion in Papaver species that diverged 16.8 million years ago.</title>
        <authorList>
            <person name="Catania T."/>
        </authorList>
    </citation>
    <scope>NUCLEOTIDE SEQUENCE</scope>
    <source>
        <strain evidence="3">S-191538</strain>
    </source>
</reference>
<sequence length="410" mass="46317">MSKLSRIINKQLLNTILPSSSSSPVKLFNITKSPLKSPSFLTPVLNFSRNPIPKQSFLFSPINLSFNPNPRSFCSSTSLHSEIEVNQTSSDVVAEKDNLWVSIPVRAYYKFNRINLKGLVAENKANLIPHASGDINYAVLKFGNANSQTPSPGSEAKLSGSSHSYMVVFQHGSTVMFNVLDGEVDGYMKIIERHASELPETSKDGVSIQNYHIKYEVRENPELPMWMQGGQSCLMLQHLDIDGICVISSVLGQSIVLDYYVRKVDGVIAAFTELPSGRRTIRSYMMRKKRMYQLVGRANSTLAELLVKLELFERSEIVFMEDTNYSRMLKYLKDQFELNQKFVGLDFYLRLMERFVVFAGAHMIWGYLRLGKGLVTICVGLVWFFSPLTDSLYSLADSIMSKLNIVKVTH</sequence>
<evidence type="ECO:0000313" key="3">
    <source>
        <dbReference type="EMBL" id="MCL7028447.1"/>
    </source>
</evidence>
<dbReference type="Pfam" id="PF02582">
    <property type="entry name" value="DUF155"/>
    <property type="match status" value="1"/>
</dbReference>
<evidence type="ECO:0000313" key="4">
    <source>
        <dbReference type="Proteomes" id="UP001177140"/>
    </source>
</evidence>
<dbReference type="AlphaFoldDB" id="A0AA41RXK3"/>
<keyword evidence="4" id="KW-1185">Reference proteome</keyword>
<dbReference type="InterPro" id="IPR003734">
    <property type="entry name" value="DUF155"/>
</dbReference>
<protein>
    <recommendedName>
        <fullName evidence="2">DUF155 domain-containing protein</fullName>
    </recommendedName>
</protein>
<dbReference type="EMBL" id="JAJJMA010079624">
    <property type="protein sequence ID" value="MCL7028447.1"/>
    <property type="molecule type" value="Genomic_DNA"/>
</dbReference>
<proteinExistence type="inferred from homology"/>
<dbReference type="InterPro" id="IPR051624">
    <property type="entry name" value="RMD1/Sad1-interacting"/>
</dbReference>
<comment type="caution">
    <text evidence="3">The sequence shown here is derived from an EMBL/GenBank/DDBJ whole genome shotgun (WGS) entry which is preliminary data.</text>
</comment>
<feature type="domain" description="DUF155" evidence="2">
    <location>
        <begin position="166"/>
        <end position="342"/>
    </location>
</feature>
<dbReference type="Proteomes" id="UP001177140">
    <property type="component" value="Unassembled WGS sequence"/>
</dbReference>
<gene>
    <name evidence="3" type="ORF">MKW94_006734</name>
</gene>
<dbReference type="PANTHER" id="PTHR16255">
    <property type="entry name" value="REQUIRED FOR MEIOTIC NUCLEAR DIVISION PROTEIN 1 HOMOLOG"/>
    <property type="match status" value="1"/>
</dbReference>